<evidence type="ECO:0000313" key="3">
    <source>
        <dbReference type="EMBL" id="QLL05132.1"/>
    </source>
</evidence>
<organism evidence="3 4">
    <name type="scientific">Mycobacterium vicinigordonae</name>
    <dbReference type="NCBI Taxonomy" id="1719132"/>
    <lineage>
        <taxon>Bacteria</taxon>
        <taxon>Bacillati</taxon>
        <taxon>Actinomycetota</taxon>
        <taxon>Actinomycetes</taxon>
        <taxon>Mycobacteriales</taxon>
        <taxon>Mycobacteriaceae</taxon>
        <taxon>Mycobacterium</taxon>
    </lineage>
</organism>
<dbReference type="AlphaFoldDB" id="A0A7D6HQV7"/>
<reference evidence="4" key="3">
    <citation type="submission" date="2023-07" db="EMBL/GenBank/DDBJ databases">
        <title>Description of Mycobacterium gordonae subsp. intergordonae subsp.nov. and Mycobacterium gordonae subsp. gordonae subsp. nov.</title>
        <authorList>
            <person name="Huang H."/>
        </authorList>
    </citation>
    <scope>NUCLEOTIDE SEQUENCE [LARGE SCALE GENOMIC DNA]</scope>
    <source>
        <strain evidence="4">24</strain>
    </source>
</reference>
<accession>A0A7D6HQV7</accession>
<dbReference type="KEGG" id="mgor:H0P51_14610"/>
<dbReference type="Proteomes" id="UP000510682">
    <property type="component" value="Chromosome"/>
</dbReference>
<keyword evidence="4" id="KW-1185">Reference proteome</keyword>
<protein>
    <submittedName>
        <fullName evidence="3">DUF732 domain-containing protein</fullName>
    </submittedName>
</protein>
<keyword evidence="1" id="KW-0732">Signal</keyword>
<feature type="chain" id="PRO_5027663631" evidence="1">
    <location>
        <begin position="23"/>
        <end position="107"/>
    </location>
</feature>
<reference evidence="3 4" key="2">
    <citation type="submission" date="2020-07" db="EMBL/GenBank/DDBJ databases">
        <authorList>
            <person name="Yu X."/>
        </authorList>
    </citation>
    <scope>NUCLEOTIDE SEQUENCE [LARGE SCALE GENOMIC DNA]</scope>
    <source>
        <strain evidence="4">24</strain>
    </source>
</reference>
<evidence type="ECO:0000259" key="2">
    <source>
        <dbReference type="Pfam" id="PF05305"/>
    </source>
</evidence>
<feature type="domain" description="DUF732" evidence="2">
    <location>
        <begin position="31"/>
        <end position="101"/>
    </location>
</feature>
<dbReference type="EMBL" id="CP059165">
    <property type="protein sequence ID" value="QLL05132.1"/>
    <property type="molecule type" value="Genomic_DNA"/>
</dbReference>
<dbReference type="InterPro" id="IPR007969">
    <property type="entry name" value="DUF732"/>
</dbReference>
<evidence type="ECO:0000313" key="4">
    <source>
        <dbReference type="Proteomes" id="UP000510682"/>
    </source>
</evidence>
<name>A0A7D6HQV7_9MYCO</name>
<dbReference type="Pfam" id="PF05305">
    <property type="entry name" value="DUF732"/>
    <property type="match status" value="1"/>
</dbReference>
<evidence type="ECO:0000256" key="1">
    <source>
        <dbReference type="SAM" id="SignalP"/>
    </source>
</evidence>
<sequence length="107" mass="11272">MRRLLVLVTALVMIGSATPAYAEPDETPTNDDAGFLSALRNADIGYSNPAQVIGSAKAVCSCLDNGESGFELLHDVKAHNPGFSLDAAAEFAVISAKYYCPHQLSKA</sequence>
<gene>
    <name evidence="3" type="ORF">H0P51_14610</name>
</gene>
<reference evidence="4" key="1">
    <citation type="submission" date="2020-07" db="EMBL/GenBank/DDBJ databases">
        <title>Description of Mycobacterium gordonae subsp. intergordonae subsp.nov. and Mycobacterium gordonae subsp. gordonae subsp. nov.</title>
        <authorList>
            <person name="Yu X."/>
        </authorList>
    </citation>
    <scope>NUCLEOTIDE SEQUENCE [LARGE SCALE GENOMIC DNA]</scope>
    <source>
        <strain evidence="4">24</strain>
    </source>
</reference>
<feature type="signal peptide" evidence="1">
    <location>
        <begin position="1"/>
        <end position="22"/>
    </location>
</feature>
<proteinExistence type="predicted"/>